<proteinExistence type="predicted"/>
<evidence type="ECO:0000256" key="1">
    <source>
        <dbReference type="ARBA" id="ARBA00022729"/>
    </source>
</evidence>
<protein>
    <submittedName>
        <fullName evidence="3">Extracellular solute-binding protein</fullName>
    </submittedName>
</protein>
<dbReference type="EMBL" id="JAGSOJ010000001">
    <property type="protein sequence ID" value="MCM1988741.1"/>
    <property type="molecule type" value="Genomic_DNA"/>
</dbReference>
<feature type="signal peptide" evidence="2">
    <location>
        <begin position="1"/>
        <end position="20"/>
    </location>
</feature>
<dbReference type="RefSeq" id="WP_250857610.1">
    <property type="nucleotide sequence ID" value="NZ_JAGSOJ010000001.1"/>
</dbReference>
<evidence type="ECO:0000313" key="3">
    <source>
        <dbReference type="EMBL" id="MCM1988741.1"/>
    </source>
</evidence>
<evidence type="ECO:0000313" key="4">
    <source>
        <dbReference type="Proteomes" id="UP001056429"/>
    </source>
</evidence>
<dbReference type="Gene3D" id="3.40.190.10">
    <property type="entry name" value="Periplasmic binding protein-like II"/>
    <property type="match status" value="2"/>
</dbReference>
<dbReference type="PROSITE" id="PS51257">
    <property type="entry name" value="PROKAR_LIPOPROTEIN"/>
    <property type="match status" value="1"/>
</dbReference>
<dbReference type="InterPro" id="IPR006059">
    <property type="entry name" value="SBP"/>
</dbReference>
<organism evidence="3 4">
    <name type="scientific">Oceanirhabdus seepicola</name>
    <dbReference type="NCBI Taxonomy" id="2828781"/>
    <lineage>
        <taxon>Bacteria</taxon>
        <taxon>Bacillati</taxon>
        <taxon>Bacillota</taxon>
        <taxon>Clostridia</taxon>
        <taxon>Eubacteriales</taxon>
        <taxon>Clostridiaceae</taxon>
        <taxon>Oceanirhabdus</taxon>
    </lineage>
</organism>
<feature type="chain" id="PRO_5039953131" evidence="2">
    <location>
        <begin position="21"/>
        <end position="360"/>
    </location>
</feature>
<dbReference type="SUPFAM" id="SSF53850">
    <property type="entry name" value="Periplasmic binding protein-like II"/>
    <property type="match status" value="1"/>
</dbReference>
<accession>A0A9J6NYN5</accession>
<dbReference type="Proteomes" id="UP001056429">
    <property type="component" value="Unassembled WGS sequence"/>
</dbReference>
<dbReference type="Pfam" id="PF13416">
    <property type="entry name" value="SBP_bac_8"/>
    <property type="match status" value="1"/>
</dbReference>
<evidence type="ECO:0000256" key="2">
    <source>
        <dbReference type="SAM" id="SignalP"/>
    </source>
</evidence>
<keyword evidence="4" id="KW-1185">Reference proteome</keyword>
<dbReference type="PANTHER" id="PTHR30006:SF24">
    <property type="entry name" value="SLL0237 PROTEIN"/>
    <property type="match status" value="1"/>
</dbReference>
<dbReference type="AlphaFoldDB" id="A0A9J6NYN5"/>
<reference evidence="3" key="2">
    <citation type="submission" date="2021-04" db="EMBL/GenBank/DDBJ databases">
        <authorList>
            <person name="Dong X."/>
        </authorList>
    </citation>
    <scope>NUCLEOTIDE SEQUENCE</scope>
    <source>
        <strain evidence="3">ZWT</strain>
    </source>
</reference>
<sequence>MKLKKLISILLIGGMVFSLASCSNTEKKKNNQSTIKEQEVKNELEDKVVIYSTHGEAMLELVASEFEKETGVKVEFINLKGELADRVRAEKENPQSDVMFGGASSLFMDLKKEDAFEPFEPTWGPKLDSLFKDSENYWFGTIKTPVMMFYNKDVISTEDAPKDWADLVDEKYENQFVFRNALSSSARAMYSALLQQYEKKGALEEGWEYMKAVDRNTKQYYGSGSLMMQALGRKEAGISFAPLSNIIDNKVKNNIPLEVIDAESGSPVITDAIAVIKNAPHPEAAKAFVEFAGSEKIQSMFANEFNRMPTHPDAIANSPEWMKDITFKVMNVDWADIAAKQSQWMQKWDTEVKNTEKDPK</sequence>
<reference evidence="3" key="1">
    <citation type="journal article" date="2021" name="mSystems">
        <title>Bacteria and Archaea Synergistically Convert Glycine Betaine to Biogenic Methane in the Formosa Cold Seep of the South China Sea.</title>
        <authorList>
            <person name="Li L."/>
            <person name="Zhang W."/>
            <person name="Zhang S."/>
            <person name="Song L."/>
            <person name="Sun Q."/>
            <person name="Zhang H."/>
            <person name="Xiang H."/>
            <person name="Dong X."/>
        </authorList>
    </citation>
    <scope>NUCLEOTIDE SEQUENCE</scope>
    <source>
        <strain evidence="3">ZWT</strain>
    </source>
</reference>
<name>A0A9J6NYN5_9CLOT</name>
<comment type="caution">
    <text evidence="3">The sequence shown here is derived from an EMBL/GenBank/DDBJ whole genome shotgun (WGS) entry which is preliminary data.</text>
</comment>
<gene>
    <name evidence="3" type="ORF">KDK92_03240</name>
</gene>
<dbReference type="PIRSF" id="PIRSF002825">
    <property type="entry name" value="CfbpA"/>
    <property type="match status" value="1"/>
</dbReference>
<keyword evidence="1 2" id="KW-0732">Signal</keyword>
<dbReference type="InterPro" id="IPR026045">
    <property type="entry name" value="Ferric-bd"/>
</dbReference>
<dbReference type="PANTHER" id="PTHR30006">
    <property type="entry name" value="THIAMINE-BINDING PERIPLASMIC PROTEIN-RELATED"/>
    <property type="match status" value="1"/>
</dbReference>